<dbReference type="InterPro" id="IPR036378">
    <property type="entry name" value="FAS1_dom_sf"/>
</dbReference>
<sequence>MKTVMLVTGLLLSFTLQAQKNRQERTESTYDTTMRVTNRKPVKMDPTKDIVQNINNSHLFYSFMTAIRGVGLVQTLQGPGPFTVFAPTDSAFQGSSQVHPLMEDDNHVAELKKIMSLHIVPGKWTIRSLQEALKKGNGQVALVTLDGEKIMVLQKGKQLAIQDRKGTLAYLSPTDQLQKNGVIHMVNAILRP</sequence>
<protein>
    <submittedName>
        <fullName evidence="3">Fasciclin</fullName>
    </submittedName>
</protein>
<dbReference type="OrthoDB" id="1119934at2"/>
<evidence type="ECO:0000313" key="4">
    <source>
        <dbReference type="Proteomes" id="UP000239590"/>
    </source>
</evidence>
<organism evidence="3 4">
    <name type="scientific">Siphonobacter curvatus</name>
    <dbReference type="NCBI Taxonomy" id="2094562"/>
    <lineage>
        <taxon>Bacteria</taxon>
        <taxon>Pseudomonadati</taxon>
        <taxon>Bacteroidota</taxon>
        <taxon>Cytophagia</taxon>
        <taxon>Cytophagales</taxon>
        <taxon>Cytophagaceae</taxon>
        <taxon>Siphonobacter</taxon>
    </lineage>
</organism>
<keyword evidence="1" id="KW-0732">Signal</keyword>
<proteinExistence type="predicted"/>
<evidence type="ECO:0000313" key="3">
    <source>
        <dbReference type="EMBL" id="PQA60104.1"/>
    </source>
</evidence>
<dbReference type="SMART" id="SM00554">
    <property type="entry name" value="FAS1"/>
    <property type="match status" value="1"/>
</dbReference>
<name>A0A2S7IQW7_9BACT</name>
<dbReference type="PROSITE" id="PS50213">
    <property type="entry name" value="FAS1"/>
    <property type="match status" value="1"/>
</dbReference>
<accession>A0A2S7IQW7</accession>
<dbReference type="EMBL" id="PTRA01000001">
    <property type="protein sequence ID" value="PQA60104.1"/>
    <property type="molecule type" value="Genomic_DNA"/>
</dbReference>
<dbReference type="SUPFAM" id="SSF82153">
    <property type="entry name" value="FAS1 domain"/>
    <property type="match status" value="1"/>
</dbReference>
<reference evidence="4" key="1">
    <citation type="submission" date="2018-02" db="EMBL/GenBank/DDBJ databases">
        <title>Genome sequencing of Solimonas sp. HR-BB.</title>
        <authorList>
            <person name="Lee Y."/>
            <person name="Jeon C.O."/>
        </authorList>
    </citation>
    <scope>NUCLEOTIDE SEQUENCE [LARGE SCALE GENOMIC DNA]</scope>
    <source>
        <strain evidence="4">HR-U</strain>
    </source>
</reference>
<dbReference type="Pfam" id="PF02469">
    <property type="entry name" value="Fasciclin"/>
    <property type="match status" value="1"/>
</dbReference>
<dbReference type="InterPro" id="IPR000782">
    <property type="entry name" value="FAS1_domain"/>
</dbReference>
<dbReference type="Gene3D" id="2.30.180.10">
    <property type="entry name" value="FAS1 domain"/>
    <property type="match status" value="1"/>
</dbReference>
<feature type="signal peptide" evidence="1">
    <location>
        <begin position="1"/>
        <end position="18"/>
    </location>
</feature>
<feature type="chain" id="PRO_5015404958" evidence="1">
    <location>
        <begin position="19"/>
        <end position="192"/>
    </location>
</feature>
<dbReference type="RefSeq" id="WP_104712056.1">
    <property type="nucleotide sequence ID" value="NZ_PTRA01000001.1"/>
</dbReference>
<evidence type="ECO:0000256" key="1">
    <source>
        <dbReference type="SAM" id="SignalP"/>
    </source>
</evidence>
<comment type="caution">
    <text evidence="3">The sequence shown here is derived from an EMBL/GenBank/DDBJ whole genome shotgun (WGS) entry which is preliminary data.</text>
</comment>
<gene>
    <name evidence="3" type="ORF">C5O19_10945</name>
</gene>
<dbReference type="GO" id="GO:0005615">
    <property type="term" value="C:extracellular space"/>
    <property type="evidence" value="ECO:0007669"/>
    <property type="project" value="TreeGrafter"/>
</dbReference>
<dbReference type="PANTHER" id="PTHR10900:SF77">
    <property type="entry name" value="FI19380P1"/>
    <property type="match status" value="1"/>
</dbReference>
<evidence type="ECO:0000259" key="2">
    <source>
        <dbReference type="PROSITE" id="PS50213"/>
    </source>
</evidence>
<feature type="domain" description="FAS1" evidence="2">
    <location>
        <begin position="47"/>
        <end position="190"/>
    </location>
</feature>
<dbReference type="PANTHER" id="PTHR10900">
    <property type="entry name" value="PERIOSTIN-RELATED"/>
    <property type="match status" value="1"/>
</dbReference>
<dbReference type="AlphaFoldDB" id="A0A2S7IQW7"/>
<keyword evidence="4" id="KW-1185">Reference proteome</keyword>
<dbReference type="Proteomes" id="UP000239590">
    <property type="component" value="Unassembled WGS sequence"/>
</dbReference>
<dbReference type="InterPro" id="IPR050904">
    <property type="entry name" value="Adhesion/Biosynth-related"/>
</dbReference>